<accession>A0ABQ4WI52</accession>
<evidence type="ECO:0000256" key="2">
    <source>
        <dbReference type="SAM" id="Phobius"/>
    </source>
</evidence>
<keyword evidence="2" id="KW-0472">Membrane</keyword>
<dbReference type="Proteomes" id="UP001151760">
    <property type="component" value="Unassembled WGS sequence"/>
</dbReference>
<proteinExistence type="predicted"/>
<feature type="region of interest" description="Disordered" evidence="1">
    <location>
        <begin position="72"/>
        <end position="93"/>
    </location>
</feature>
<comment type="caution">
    <text evidence="3">The sequence shown here is derived from an EMBL/GenBank/DDBJ whole genome shotgun (WGS) entry which is preliminary data.</text>
</comment>
<organism evidence="3 4">
    <name type="scientific">Tanacetum coccineum</name>
    <dbReference type="NCBI Taxonomy" id="301880"/>
    <lineage>
        <taxon>Eukaryota</taxon>
        <taxon>Viridiplantae</taxon>
        <taxon>Streptophyta</taxon>
        <taxon>Embryophyta</taxon>
        <taxon>Tracheophyta</taxon>
        <taxon>Spermatophyta</taxon>
        <taxon>Magnoliopsida</taxon>
        <taxon>eudicotyledons</taxon>
        <taxon>Gunneridae</taxon>
        <taxon>Pentapetalae</taxon>
        <taxon>asterids</taxon>
        <taxon>campanulids</taxon>
        <taxon>Asterales</taxon>
        <taxon>Asteraceae</taxon>
        <taxon>Asteroideae</taxon>
        <taxon>Anthemideae</taxon>
        <taxon>Anthemidinae</taxon>
        <taxon>Tanacetum</taxon>
    </lineage>
</organism>
<reference evidence="3" key="1">
    <citation type="journal article" date="2022" name="Int. J. Mol. Sci.">
        <title>Draft Genome of Tanacetum Coccineum: Genomic Comparison of Closely Related Tanacetum-Family Plants.</title>
        <authorList>
            <person name="Yamashiro T."/>
            <person name="Shiraishi A."/>
            <person name="Nakayama K."/>
            <person name="Satake H."/>
        </authorList>
    </citation>
    <scope>NUCLEOTIDE SEQUENCE</scope>
</reference>
<evidence type="ECO:0000313" key="4">
    <source>
        <dbReference type="Proteomes" id="UP001151760"/>
    </source>
</evidence>
<gene>
    <name evidence="3" type="ORF">Tco_0625902</name>
</gene>
<keyword evidence="4" id="KW-1185">Reference proteome</keyword>
<sequence length="187" mass="21740">MRDEKKRLDHLKHDQTILVIKRFSKRKKVFRERKKTEKIRAKRAIENDDVLGANGGGSMRVDTYVQLAHEQPTSNVAGMSDEDSDNEVEDDYDDNPYNDDDDCEDFTKEQLAICDKFDIKICGHTRRSKFQRVVFISFGFGILMIDLVWSTNDAFVSRNYRSLLIPLQCDNGDHFEGFHLLESNLND</sequence>
<feature type="compositionally biased region" description="Acidic residues" evidence="1">
    <location>
        <begin position="80"/>
        <end position="93"/>
    </location>
</feature>
<dbReference type="EMBL" id="BQNB010008662">
    <property type="protein sequence ID" value="GJS52540.1"/>
    <property type="molecule type" value="Genomic_DNA"/>
</dbReference>
<protein>
    <submittedName>
        <fullName evidence="3">Uncharacterized protein</fullName>
    </submittedName>
</protein>
<keyword evidence="2" id="KW-1133">Transmembrane helix</keyword>
<name>A0ABQ4WI52_9ASTR</name>
<evidence type="ECO:0000313" key="3">
    <source>
        <dbReference type="EMBL" id="GJS52540.1"/>
    </source>
</evidence>
<feature type="transmembrane region" description="Helical" evidence="2">
    <location>
        <begin position="133"/>
        <end position="151"/>
    </location>
</feature>
<evidence type="ECO:0000256" key="1">
    <source>
        <dbReference type="SAM" id="MobiDB-lite"/>
    </source>
</evidence>
<reference evidence="3" key="2">
    <citation type="submission" date="2022-01" db="EMBL/GenBank/DDBJ databases">
        <authorList>
            <person name="Yamashiro T."/>
            <person name="Shiraishi A."/>
            <person name="Satake H."/>
            <person name="Nakayama K."/>
        </authorList>
    </citation>
    <scope>NUCLEOTIDE SEQUENCE</scope>
</reference>
<keyword evidence="2" id="KW-0812">Transmembrane</keyword>